<dbReference type="Gene3D" id="1.10.439.10">
    <property type="entry name" value="Penicillin Amidohydrolase, domain 1"/>
    <property type="match status" value="1"/>
</dbReference>
<dbReference type="PIRSF" id="PIRSF001227">
    <property type="entry name" value="Pen_acylase"/>
    <property type="match status" value="1"/>
</dbReference>
<feature type="active site" description="Nucleophile" evidence="4">
    <location>
        <position position="294"/>
    </location>
</feature>
<dbReference type="PANTHER" id="PTHR34218">
    <property type="entry name" value="PEPTIDASE S45 PENICILLIN AMIDASE"/>
    <property type="match status" value="1"/>
</dbReference>
<dbReference type="Gene3D" id="2.30.120.10">
    <property type="match status" value="1"/>
</dbReference>
<keyword evidence="5" id="KW-0106">Calcium</keyword>
<evidence type="ECO:0000256" key="3">
    <source>
        <dbReference type="ARBA" id="ARBA00023145"/>
    </source>
</evidence>
<gene>
    <name evidence="7" type="ORF">HLB09_14750</name>
</gene>
<comment type="cofactor">
    <cofactor evidence="5">
        <name>Ca(2+)</name>
        <dbReference type="ChEBI" id="CHEBI:29108"/>
    </cofactor>
    <text evidence="5">Binds 1 Ca(2+) ion per dimer.</text>
</comment>
<dbReference type="Proteomes" id="UP000555552">
    <property type="component" value="Unassembled WGS sequence"/>
</dbReference>
<evidence type="ECO:0000313" key="8">
    <source>
        <dbReference type="Proteomes" id="UP000555552"/>
    </source>
</evidence>
<evidence type="ECO:0000256" key="2">
    <source>
        <dbReference type="ARBA" id="ARBA00022801"/>
    </source>
</evidence>
<name>A0A849BSD3_9ACTN</name>
<dbReference type="InterPro" id="IPR023343">
    <property type="entry name" value="Penicillin_amidase_dom1"/>
</dbReference>
<dbReference type="GO" id="GO:0016811">
    <property type="term" value="F:hydrolase activity, acting on carbon-nitrogen (but not peptide) bonds, in linear amides"/>
    <property type="evidence" value="ECO:0007669"/>
    <property type="project" value="InterPro"/>
</dbReference>
<dbReference type="InterPro" id="IPR043147">
    <property type="entry name" value="Penicillin_amidase_A-knob"/>
</dbReference>
<dbReference type="InterPro" id="IPR043146">
    <property type="entry name" value="Penicillin_amidase_N_B-knob"/>
</dbReference>
<dbReference type="GO" id="GO:0046872">
    <property type="term" value="F:metal ion binding"/>
    <property type="evidence" value="ECO:0007669"/>
    <property type="project" value="UniProtKB-KW"/>
</dbReference>
<keyword evidence="2" id="KW-0378">Hydrolase</keyword>
<dbReference type="InterPro" id="IPR029055">
    <property type="entry name" value="Ntn_hydrolases_N"/>
</dbReference>
<comment type="similarity">
    <text evidence="1">Belongs to the peptidase S45 family.</text>
</comment>
<dbReference type="AlphaFoldDB" id="A0A849BSD3"/>
<dbReference type="InterPro" id="IPR014395">
    <property type="entry name" value="Pen/GL7ACA/AHL_acylase"/>
</dbReference>
<dbReference type="RefSeq" id="WP_171204080.1">
    <property type="nucleotide sequence ID" value="NZ_BAAANP010000016.1"/>
</dbReference>
<dbReference type="EMBL" id="JABEMA010000318">
    <property type="protein sequence ID" value="NNH24323.1"/>
    <property type="molecule type" value="Genomic_DNA"/>
</dbReference>
<comment type="caution">
    <text evidence="7">The sequence shown here is derived from an EMBL/GenBank/DDBJ whole genome shotgun (WGS) entry which is preliminary data.</text>
</comment>
<dbReference type="Gene3D" id="1.10.1400.10">
    <property type="match status" value="1"/>
</dbReference>
<keyword evidence="8" id="KW-1185">Reference proteome</keyword>
<keyword evidence="3" id="KW-0865">Zymogen</keyword>
<accession>A0A849BSD3</accession>
<dbReference type="GO" id="GO:0017000">
    <property type="term" value="P:antibiotic biosynthetic process"/>
    <property type="evidence" value="ECO:0007669"/>
    <property type="project" value="InterPro"/>
</dbReference>
<dbReference type="InterPro" id="IPR002692">
    <property type="entry name" value="S45"/>
</dbReference>
<feature type="binding site" evidence="5">
    <location>
        <position position="372"/>
    </location>
    <ligand>
        <name>Ca(2+)</name>
        <dbReference type="ChEBI" id="CHEBI:29108"/>
    </ligand>
</feature>
<evidence type="ECO:0000256" key="4">
    <source>
        <dbReference type="PIRSR" id="PIRSR001227-1"/>
    </source>
</evidence>
<keyword evidence="5" id="KW-0479">Metal-binding</keyword>
<protein>
    <submittedName>
        <fullName evidence="7">Penicillin acylase family protein</fullName>
    </submittedName>
</protein>
<dbReference type="Pfam" id="PF01804">
    <property type="entry name" value="Penicil_amidase"/>
    <property type="match status" value="1"/>
</dbReference>
<dbReference type="SUPFAM" id="SSF56235">
    <property type="entry name" value="N-terminal nucleophile aminohydrolases (Ntn hydrolases)"/>
    <property type="match status" value="1"/>
</dbReference>
<organism evidence="7 8">
    <name type="scientific">Pseudokineococcus marinus</name>
    <dbReference type="NCBI Taxonomy" id="351215"/>
    <lineage>
        <taxon>Bacteria</taxon>
        <taxon>Bacillati</taxon>
        <taxon>Actinomycetota</taxon>
        <taxon>Actinomycetes</taxon>
        <taxon>Kineosporiales</taxon>
        <taxon>Kineosporiaceae</taxon>
        <taxon>Pseudokineococcus</taxon>
    </lineage>
</organism>
<dbReference type="PANTHER" id="PTHR34218:SF4">
    <property type="entry name" value="ACYL-HOMOSERINE LACTONE ACYLASE QUIP"/>
    <property type="match status" value="1"/>
</dbReference>
<dbReference type="CDD" id="cd03747">
    <property type="entry name" value="Ntn_PGA_like"/>
    <property type="match status" value="1"/>
</dbReference>
<dbReference type="Gene3D" id="3.60.20.10">
    <property type="entry name" value="Glutamine Phosphoribosylpyrophosphate, subunit 1, domain 1"/>
    <property type="match status" value="1"/>
</dbReference>
<sequence>MPRPRSAGVVALAVVLVVALVAVTAVVVLLRRPLPDTSGEVAVPGLGAQVRVLRDARGVPQVYAEDPEDLFFAQGYVHAQDRFFQMDFRRHVTAGRLAELVGDAPGAVEADAVVRTMGWRRVAEAELPLLAPETRAYLEAYADGVNAYTGGRSPSELSAAYTALGTRVDLGPVEDWTPVDSLAWLKAMAWSLRANYSDELARAAAYGAVGDVGLVEQLFPPPSASVGEPVVGAVGSLAPAAATSELPAADDEVLAGVVAALADPADPVAGADRALAAVPDLLGDGSGATGGIGSNAWAVSGEHTASGEPLLANDPHLAASFPSTWSQVGLHCTEVDEDCPFDVSGFSFAGMPGVVIGHTADVAWGFTNTGSDVTDLYLERVRDGAALRAGEQVPLTTRTETIRVAGGEDVAIQVRSSGHGPLLSDVVPELAAAGRAAPVPEDAPPAGSDGYAVALSWTALQPGRTMDAVFALDAAQDWDDVREAASLFVVPGQNIVYADTSGSIGYQASGVVPLRQPGAGLGQGTGTWPRPGWDPDYDWVGAVPFADMPSVLDPPDGLVVSANQRITDAFDPFLTADPDTGHRAQRIREVLEDRVAAGRPVTADDMEALQNDRVDPFAEVLVPYLLDAPLPEDPGSSPERRAFTREAVELLRGWDGTTTADSAPAAYYNAVWSTLLRLTFADQLPETAQPRGGSRWFTVVGQLLEDPDSPWWDDATTPAVVETRDQVLGRALQQARLELTATLGADPEDWEWGRLHRLVLRQDVLGDESVPAPVRALWTAGPVDLGGSTSLVDATSWDAREGYGVTAVPSMRMVVDLADLDASRWVDLAGVSEHPWSGHATDQLGAWAEGRTFPWPSTPGAVEDAARDELVLTPRSTSAG</sequence>
<evidence type="ECO:0000256" key="1">
    <source>
        <dbReference type="ARBA" id="ARBA00006586"/>
    </source>
</evidence>
<feature type="binding site" evidence="5">
    <location>
        <position position="199"/>
    </location>
    <ligand>
        <name>Ca(2+)</name>
        <dbReference type="ChEBI" id="CHEBI:29108"/>
    </ligand>
</feature>
<evidence type="ECO:0000313" key="7">
    <source>
        <dbReference type="EMBL" id="NNH24323.1"/>
    </source>
</evidence>
<proteinExistence type="inferred from homology"/>
<evidence type="ECO:0000256" key="6">
    <source>
        <dbReference type="SAM" id="MobiDB-lite"/>
    </source>
</evidence>
<reference evidence="7 8" key="1">
    <citation type="submission" date="2020-05" db="EMBL/GenBank/DDBJ databases">
        <title>MicrobeNet Type strains.</title>
        <authorList>
            <person name="Nicholson A.C."/>
        </authorList>
    </citation>
    <scope>NUCLEOTIDE SEQUENCE [LARGE SCALE GENOMIC DNA]</scope>
    <source>
        <strain evidence="7 8">JCM 14547</strain>
    </source>
</reference>
<feature type="binding site" evidence="5">
    <location>
        <position position="375"/>
    </location>
    <ligand>
        <name>Ca(2+)</name>
        <dbReference type="ChEBI" id="CHEBI:29108"/>
    </ligand>
</feature>
<feature type="region of interest" description="Disordered" evidence="6">
    <location>
        <begin position="855"/>
        <end position="880"/>
    </location>
</feature>
<evidence type="ECO:0000256" key="5">
    <source>
        <dbReference type="PIRSR" id="PIRSR001227-2"/>
    </source>
</evidence>